<keyword evidence="8" id="KW-1185">Reference proteome</keyword>
<dbReference type="PROSITE" id="PS51257">
    <property type="entry name" value="PROKAR_LIPOPROTEIN"/>
    <property type="match status" value="1"/>
</dbReference>
<dbReference type="KEGG" id="halt:IM660_03815"/>
<evidence type="ECO:0000313" key="8">
    <source>
        <dbReference type="Proteomes" id="UP000593758"/>
    </source>
</evidence>
<keyword evidence="2 6" id="KW-0732">Signal</keyword>
<evidence type="ECO:0000313" key="7">
    <source>
        <dbReference type="EMBL" id="QOR71436.1"/>
    </source>
</evidence>
<keyword evidence="4" id="KW-0564">Palmitate</keyword>
<dbReference type="PANTHER" id="PTHR43649">
    <property type="entry name" value="ARABINOSE-BINDING PROTEIN-RELATED"/>
    <property type="match status" value="1"/>
</dbReference>
<dbReference type="EMBL" id="CP063169">
    <property type="protein sequence ID" value="QOR71436.1"/>
    <property type="molecule type" value="Genomic_DNA"/>
</dbReference>
<gene>
    <name evidence="7" type="ORF">IM660_03815</name>
</gene>
<reference evidence="7 8" key="1">
    <citation type="submission" date="2020-10" db="EMBL/GenBank/DDBJ databases">
        <title>Haloactinobacterium sp. RN3S43, a bacterium isolated from saline soil.</title>
        <authorList>
            <person name="Sun J.-Q."/>
        </authorList>
    </citation>
    <scope>NUCLEOTIDE SEQUENCE [LARGE SCALE GENOMIC DNA]</scope>
    <source>
        <strain evidence="7 8">RN3S43</strain>
    </source>
</reference>
<organism evidence="7 8">
    <name type="scientific">Ruania alkalisoli</name>
    <dbReference type="NCBI Taxonomy" id="2779775"/>
    <lineage>
        <taxon>Bacteria</taxon>
        <taxon>Bacillati</taxon>
        <taxon>Actinomycetota</taxon>
        <taxon>Actinomycetes</taxon>
        <taxon>Micrococcales</taxon>
        <taxon>Ruaniaceae</taxon>
        <taxon>Ruania</taxon>
    </lineage>
</organism>
<proteinExistence type="predicted"/>
<sequence>MTRQQLRRRGRLLGVGATVAALLATAACGGPDTPGGGTEGGGVGSEGPVTVWTDSGVDAQLVEQYLSDWAEENGVDLTVEHQVGNEYQQTIQLALQTGNGPDVFAGNRTNVLIAAGYVMPLDDFVTDDIREAYGDLLDPPQTYMSGGSLYTLPSSITTTRLAYNRDIFTAAGLDPDAPPETLGEMREACEAIVAAGDASCVGVPLNWNGFATWYVDRMAASSDDDLTVQGAFRLSEQQYDFSVYEPVIEFFREAVAQGWAYPGASSVANDIIRTEFAAGNIGMVMSASWDVGELNEVLNTEIGWSASNIPVPDGAEFVQNLGSSGGGWAINAATEAPETAGAIVMALASPEVAEMNAAEFATMPIRPDVEMPDRDDQLLDYAPTDTDNPTLNSPVAGLAIQGETYRDVLTALVLGDEEIAPALQELTDRYNAALDEAVEDGSVNLADYAGS</sequence>
<keyword evidence="3" id="KW-0472">Membrane</keyword>
<protein>
    <submittedName>
        <fullName evidence="7">Extracellular solute-binding protein</fullName>
    </submittedName>
</protein>
<dbReference type="PANTHER" id="PTHR43649:SF33">
    <property type="entry name" value="POLYGALACTURONAN_RHAMNOGALACTURONAN-BINDING PROTEIN YTCQ"/>
    <property type="match status" value="1"/>
</dbReference>
<evidence type="ECO:0000256" key="2">
    <source>
        <dbReference type="ARBA" id="ARBA00022729"/>
    </source>
</evidence>
<dbReference type="Pfam" id="PF01547">
    <property type="entry name" value="SBP_bac_1"/>
    <property type="match status" value="1"/>
</dbReference>
<evidence type="ECO:0000256" key="1">
    <source>
        <dbReference type="ARBA" id="ARBA00022475"/>
    </source>
</evidence>
<evidence type="ECO:0000256" key="5">
    <source>
        <dbReference type="ARBA" id="ARBA00023288"/>
    </source>
</evidence>
<dbReference type="InterPro" id="IPR050490">
    <property type="entry name" value="Bact_solute-bd_prot1"/>
</dbReference>
<dbReference type="Proteomes" id="UP000593758">
    <property type="component" value="Chromosome"/>
</dbReference>
<dbReference type="AlphaFoldDB" id="A0A7M1SV25"/>
<name>A0A7M1SV25_9MICO</name>
<dbReference type="Gene3D" id="3.40.190.10">
    <property type="entry name" value="Periplasmic binding protein-like II"/>
    <property type="match status" value="1"/>
</dbReference>
<keyword evidence="1" id="KW-1003">Cell membrane</keyword>
<dbReference type="RefSeq" id="WP_193498097.1">
    <property type="nucleotide sequence ID" value="NZ_CP063169.1"/>
</dbReference>
<dbReference type="SUPFAM" id="SSF53850">
    <property type="entry name" value="Periplasmic binding protein-like II"/>
    <property type="match status" value="1"/>
</dbReference>
<dbReference type="InterPro" id="IPR006059">
    <property type="entry name" value="SBP"/>
</dbReference>
<feature type="chain" id="PRO_5032894812" evidence="6">
    <location>
        <begin position="27"/>
        <end position="451"/>
    </location>
</feature>
<keyword evidence="5" id="KW-0449">Lipoprotein</keyword>
<accession>A0A7M1SV25</accession>
<evidence type="ECO:0000256" key="6">
    <source>
        <dbReference type="SAM" id="SignalP"/>
    </source>
</evidence>
<feature type="signal peptide" evidence="6">
    <location>
        <begin position="1"/>
        <end position="26"/>
    </location>
</feature>
<evidence type="ECO:0000256" key="4">
    <source>
        <dbReference type="ARBA" id="ARBA00023139"/>
    </source>
</evidence>
<evidence type="ECO:0000256" key="3">
    <source>
        <dbReference type="ARBA" id="ARBA00023136"/>
    </source>
</evidence>